<sequence>MLVILGSIKHHNSNDGYNIRLGSIKESLDSELLLFLTEFEIGNMLEKDRFLDEENKEVETGLIHDNISELAVEKLLYSHQQRLTARQNLLDKYDFATSNSEIYNSNNDNMFDGRYVILLAIQLQLYKKSIEEITQIESGVIEAEDLMKKNLE</sequence>
<comment type="caution">
    <text evidence="1">The sequence shown here is derived from an EMBL/GenBank/DDBJ whole genome shotgun (WGS) entry which is preliminary data.</text>
</comment>
<evidence type="ECO:0000313" key="2">
    <source>
        <dbReference type="Proteomes" id="UP000789396"/>
    </source>
</evidence>
<organism evidence="1 2">
    <name type="scientific">Racocetra fulgida</name>
    <dbReference type="NCBI Taxonomy" id="60492"/>
    <lineage>
        <taxon>Eukaryota</taxon>
        <taxon>Fungi</taxon>
        <taxon>Fungi incertae sedis</taxon>
        <taxon>Mucoromycota</taxon>
        <taxon>Glomeromycotina</taxon>
        <taxon>Glomeromycetes</taxon>
        <taxon>Diversisporales</taxon>
        <taxon>Gigasporaceae</taxon>
        <taxon>Racocetra</taxon>
    </lineage>
</organism>
<evidence type="ECO:0000313" key="1">
    <source>
        <dbReference type="EMBL" id="CAG8520236.1"/>
    </source>
</evidence>
<name>A0A9N9FAR8_9GLOM</name>
<protein>
    <submittedName>
        <fullName evidence="1">10222_t:CDS:1</fullName>
    </submittedName>
</protein>
<reference evidence="1" key="1">
    <citation type="submission" date="2021-06" db="EMBL/GenBank/DDBJ databases">
        <authorList>
            <person name="Kallberg Y."/>
            <person name="Tangrot J."/>
            <person name="Rosling A."/>
        </authorList>
    </citation>
    <scope>NUCLEOTIDE SEQUENCE</scope>
    <source>
        <strain evidence="1">IN212</strain>
    </source>
</reference>
<dbReference type="OrthoDB" id="2447770at2759"/>
<dbReference type="Proteomes" id="UP000789396">
    <property type="component" value="Unassembled WGS sequence"/>
</dbReference>
<dbReference type="AlphaFoldDB" id="A0A9N9FAR8"/>
<keyword evidence="2" id="KW-1185">Reference proteome</keyword>
<accession>A0A9N9FAR8</accession>
<dbReference type="EMBL" id="CAJVPZ010002849">
    <property type="protein sequence ID" value="CAG8520236.1"/>
    <property type="molecule type" value="Genomic_DNA"/>
</dbReference>
<gene>
    <name evidence="1" type="ORF">RFULGI_LOCUS3315</name>
</gene>
<proteinExistence type="predicted"/>